<dbReference type="PANTHER" id="PTHR34138">
    <property type="entry name" value="CELL SHAPE-DETERMINING PROTEIN MREC"/>
    <property type="match status" value="1"/>
</dbReference>
<reference evidence="8" key="1">
    <citation type="submission" date="2020-10" db="EMBL/GenBank/DDBJ databases">
        <authorList>
            <person name="Gilroy R."/>
        </authorList>
    </citation>
    <scope>NUCLEOTIDE SEQUENCE</scope>
    <source>
        <strain evidence="8">E3-2379</strain>
    </source>
</reference>
<evidence type="ECO:0000256" key="4">
    <source>
        <dbReference type="ARBA" id="ARBA00032089"/>
    </source>
</evidence>
<dbReference type="InterPro" id="IPR055342">
    <property type="entry name" value="MreC_beta-barrel_core"/>
</dbReference>
<dbReference type="NCBIfam" id="TIGR00219">
    <property type="entry name" value="mreC"/>
    <property type="match status" value="1"/>
</dbReference>
<dbReference type="AlphaFoldDB" id="A0A9D9I1C0"/>
<feature type="coiled-coil region" evidence="6">
    <location>
        <begin position="71"/>
        <end position="105"/>
    </location>
</feature>
<comment type="caution">
    <text evidence="8">The sequence shown here is derived from an EMBL/GenBank/DDBJ whole genome shotgun (WGS) entry which is preliminary data.</text>
</comment>
<evidence type="ECO:0000256" key="1">
    <source>
        <dbReference type="ARBA" id="ARBA00009369"/>
    </source>
</evidence>
<sequence>MKYSPNNKFSPKVLLIVLSILCIGLITVSAIFPGATKPFQFITGIVVVPMQKGITTAGNSINDFFSRFQNIHDLEDENEELKERIDALQLENHTLSQDQKELKRLRKLYQLDKKYSDYDKVAASIISSGSNNWFHTFVIDKGEKDGIEINMNVIAGSGLVGIVTDVGKNHAKVRAIIDDSSNVAAMFSRTSDFCIVVGNQKQMENGYINVININKDAKIKDGDELVTSPTSSKFLPGITIGYVKDIEIESSNLEKTAKLEPVVDFQHLREVFVIKKVKETPDDFE</sequence>
<dbReference type="Proteomes" id="UP000823618">
    <property type="component" value="Unassembled WGS sequence"/>
</dbReference>
<name>A0A9D9I1C0_9FIRM</name>
<comment type="similarity">
    <text evidence="1 5">Belongs to the MreC family.</text>
</comment>
<comment type="function">
    <text evidence="5">Involved in formation and maintenance of cell shape.</text>
</comment>
<dbReference type="GO" id="GO:0008360">
    <property type="term" value="P:regulation of cell shape"/>
    <property type="evidence" value="ECO:0007669"/>
    <property type="project" value="UniProtKB-KW"/>
</dbReference>
<evidence type="ECO:0000256" key="3">
    <source>
        <dbReference type="ARBA" id="ARBA00022960"/>
    </source>
</evidence>
<keyword evidence="6" id="KW-0175">Coiled coil</keyword>
<protein>
    <recommendedName>
        <fullName evidence="2 5">Cell shape-determining protein MreC</fullName>
    </recommendedName>
    <alternativeName>
        <fullName evidence="4 5">Cell shape protein MreC</fullName>
    </alternativeName>
</protein>
<reference evidence="8" key="2">
    <citation type="journal article" date="2021" name="PeerJ">
        <title>Extensive microbial diversity within the chicken gut microbiome revealed by metagenomics and culture.</title>
        <authorList>
            <person name="Gilroy R."/>
            <person name="Ravi A."/>
            <person name="Getino M."/>
            <person name="Pursley I."/>
            <person name="Horton D.L."/>
            <person name="Alikhan N.F."/>
            <person name="Baker D."/>
            <person name="Gharbi K."/>
            <person name="Hall N."/>
            <person name="Watson M."/>
            <person name="Adriaenssens E.M."/>
            <person name="Foster-Nyarko E."/>
            <person name="Jarju S."/>
            <person name="Secka A."/>
            <person name="Antonio M."/>
            <person name="Oren A."/>
            <person name="Chaudhuri R.R."/>
            <person name="La Ragione R."/>
            <person name="Hildebrand F."/>
            <person name="Pallen M.J."/>
        </authorList>
    </citation>
    <scope>NUCLEOTIDE SEQUENCE</scope>
    <source>
        <strain evidence="8">E3-2379</strain>
    </source>
</reference>
<evidence type="ECO:0000313" key="8">
    <source>
        <dbReference type="EMBL" id="MBO8464017.1"/>
    </source>
</evidence>
<evidence type="ECO:0000313" key="9">
    <source>
        <dbReference type="Proteomes" id="UP000823618"/>
    </source>
</evidence>
<dbReference type="InterPro" id="IPR042177">
    <property type="entry name" value="Cell/Rod_1"/>
</dbReference>
<dbReference type="Gene3D" id="2.40.10.340">
    <property type="entry name" value="Rod shape-determining protein MreC, domain 1"/>
    <property type="match status" value="1"/>
</dbReference>
<dbReference type="InterPro" id="IPR007221">
    <property type="entry name" value="MreC"/>
</dbReference>
<proteinExistence type="inferred from homology"/>
<dbReference type="EMBL" id="JADIML010000247">
    <property type="protein sequence ID" value="MBO8464017.1"/>
    <property type="molecule type" value="Genomic_DNA"/>
</dbReference>
<evidence type="ECO:0000259" key="7">
    <source>
        <dbReference type="Pfam" id="PF04085"/>
    </source>
</evidence>
<dbReference type="PIRSF" id="PIRSF038471">
    <property type="entry name" value="MreC"/>
    <property type="match status" value="1"/>
</dbReference>
<dbReference type="PANTHER" id="PTHR34138:SF1">
    <property type="entry name" value="CELL SHAPE-DETERMINING PROTEIN MREC"/>
    <property type="match status" value="1"/>
</dbReference>
<dbReference type="InterPro" id="IPR042175">
    <property type="entry name" value="Cell/Rod_MreC_2"/>
</dbReference>
<dbReference type="Gene3D" id="2.40.10.350">
    <property type="entry name" value="Rod shape-determining protein MreC, domain 2"/>
    <property type="match status" value="1"/>
</dbReference>
<gene>
    <name evidence="8" type="primary">mreC</name>
    <name evidence="8" type="ORF">IAC13_08810</name>
</gene>
<keyword evidence="3 5" id="KW-0133">Cell shape</keyword>
<dbReference type="GO" id="GO:0005886">
    <property type="term" value="C:plasma membrane"/>
    <property type="evidence" value="ECO:0007669"/>
    <property type="project" value="TreeGrafter"/>
</dbReference>
<evidence type="ECO:0000256" key="6">
    <source>
        <dbReference type="SAM" id="Coils"/>
    </source>
</evidence>
<feature type="domain" description="Rod shape-determining protein MreC beta-barrel core" evidence="7">
    <location>
        <begin position="125"/>
        <end position="275"/>
    </location>
</feature>
<dbReference type="CDD" id="cd14686">
    <property type="entry name" value="bZIP"/>
    <property type="match status" value="1"/>
</dbReference>
<evidence type="ECO:0000256" key="2">
    <source>
        <dbReference type="ARBA" id="ARBA00013855"/>
    </source>
</evidence>
<organism evidence="8 9">
    <name type="scientific">Candidatus Scybalomonas excrementavium</name>
    <dbReference type="NCBI Taxonomy" id="2840943"/>
    <lineage>
        <taxon>Bacteria</taxon>
        <taxon>Bacillati</taxon>
        <taxon>Bacillota</taxon>
        <taxon>Clostridia</taxon>
        <taxon>Lachnospirales</taxon>
        <taxon>Lachnospiraceae</taxon>
        <taxon>Lachnospiraceae incertae sedis</taxon>
        <taxon>Candidatus Scybalomonas</taxon>
    </lineage>
</organism>
<accession>A0A9D9I1C0</accession>
<dbReference type="Pfam" id="PF04085">
    <property type="entry name" value="MreC"/>
    <property type="match status" value="1"/>
</dbReference>
<evidence type="ECO:0000256" key="5">
    <source>
        <dbReference type="PIRNR" id="PIRNR038471"/>
    </source>
</evidence>